<dbReference type="OrthoDB" id="9778208at2"/>
<dbReference type="GO" id="GO:0005737">
    <property type="term" value="C:cytoplasm"/>
    <property type="evidence" value="ECO:0007669"/>
    <property type="project" value="TreeGrafter"/>
</dbReference>
<dbReference type="EMBL" id="FUYE01000003">
    <property type="protein sequence ID" value="SKA85784.1"/>
    <property type="molecule type" value="Genomic_DNA"/>
</dbReference>
<dbReference type="InterPro" id="IPR035985">
    <property type="entry name" value="Ubiquitin-activating_enz"/>
</dbReference>
<evidence type="ECO:0000313" key="2">
    <source>
        <dbReference type="EMBL" id="SKA85784.1"/>
    </source>
</evidence>
<dbReference type="RefSeq" id="WP_078812406.1">
    <property type="nucleotide sequence ID" value="NZ_FUYE01000003.1"/>
</dbReference>
<dbReference type="Proteomes" id="UP000190774">
    <property type="component" value="Unassembled WGS sequence"/>
</dbReference>
<dbReference type="PANTHER" id="PTHR10953:SF247">
    <property type="entry name" value="SLL6053 PROTEIN"/>
    <property type="match status" value="1"/>
</dbReference>
<dbReference type="GO" id="GO:0004792">
    <property type="term" value="F:thiosulfate-cyanide sulfurtransferase activity"/>
    <property type="evidence" value="ECO:0007669"/>
    <property type="project" value="TreeGrafter"/>
</dbReference>
<keyword evidence="2" id="KW-0808">Transferase</keyword>
<keyword evidence="2" id="KW-0548">Nucleotidyltransferase</keyword>
<dbReference type="PANTHER" id="PTHR10953">
    <property type="entry name" value="UBIQUITIN-ACTIVATING ENZYME E1"/>
    <property type="match status" value="1"/>
</dbReference>
<dbReference type="Gene3D" id="3.40.50.720">
    <property type="entry name" value="NAD(P)-binding Rossmann-like Domain"/>
    <property type="match status" value="1"/>
</dbReference>
<evidence type="ECO:0000313" key="3">
    <source>
        <dbReference type="Proteomes" id="UP000190774"/>
    </source>
</evidence>
<dbReference type="Pfam" id="PF00899">
    <property type="entry name" value="ThiF"/>
    <property type="match status" value="1"/>
</dbReference>
<organism evidence="2 3">
    <name type="scientific">Prosthecobacter debontii</name>
    <dbReference type="NCBI Taxonomy" id="48467"/>
    <lineage>
        <taxon>Bacteria</taxon>
        <taxon>Pseudomonadati</taxon>
        <taxon>Verrucomicrobiota</taxon>
        <taxon>Verrucomicrobiia</taxon>
        <taxon>Verrucomicrobiales</taxon>
        <taxon>Verrucomicrobiaceae</taxon>
        <taxon>Prosthecobacter</taxon>
    </lineage>
</organism>
<keyword evidence="3" id="KW-1185">Reference proteome</keyword>
<dbReference type="InterPro" id="IPR000594">
    <property type="entry name" value="ThiF_NAD_FAD-bd"/>
</dbReference>
<accession>A0A1T4X858</accession>
<proteinExistence type="predicted"/>
<reference evidence="3" key="1">
    <citation type="submission" date="2017-02" db="EMBL/GenBank/DDBJ databases">
        <authorList>
            <person name="Varghese N."/>
            <person name="Submissions S."/>
        </authorList>
    </citation>
    <scope>NUCLEOTIDE SEQUENCE [LARGE SCALE GENOMIC DNA]</scope>
    <source>
        <strain evidence="3">ATCC 700200</strain>
    </source>
</reference>
<dbReference type="GO" id="GO:0008641">
    <property type="term" value="F:ubiquitin-like modifier activating enzyme activity"/>
    <property type="evidence" value="ECO:0007669"/>
    <property type="project" value="InterPro"/>
</dbReference>
<name>A0A1T4X858_9BACT</name>
<dbReference type="GO" id="GO:0016779">
    <property type="term" value="F:nucleotidyltransferase activity"/>
    <property type="evidence" value="ECO:0007669"/>
    <property type="project" value="UniProtKB-KW"/>
</dbReference>
<dbReference type="STRING" id="48467.SAMN02745166_01205"/>
<dbReference type="AlphaFoldDB" id="A0A1T4X858"/>
<evidence type="ECO:0000259" key="1">
    <source>
        <dbReference type="Pfam" id="PF00899"/>
    </source>
</evidence>
<dbReference type="InterPro" id="IPR045886">
    <property type="entry name" value="ThiF/MoeB/HesA"/>
</dbReference>
<gene>
    <name evidence="2" type="ORF">SAMN02745166_01205</name>
</gene>
<sequence length="444" mass="48307">MKVTLKISRSLLAKGLDDLERPHPFAHERLGFFSLRRSTRNNHTVLLATDYHEIADDLYIRDPHCGGRIGGEAIRQAMGRSIGGGVGQLWVHTHGRSGVPVASAVDCREGPRVAQSLANAHASSFHGWAVLSEDGMCGEVIAPGSSIAPIQDFSVVGFPMLLPDRSPPPRKRGFLDFLRPFEAVDYDRQSFLGEDSQAIFSKARIGVVGLGGGGSHVCQQLAHIGFLNLVLCDDDRTEKTNLNRLIGATMRDAIKRRHKTAIAARLIKALHSSAVLSDAPASWEEKREQLRECDIVFGCLDSFRARRDLEAFCRSHQIPLIDIGMMVLPDRNEISGQVALSLPGESCLHCLRVLTPENLAEEAQGYGAGKQPQVVWPNGILASAAVGYAVQLLTGWSGKAPHARLDYRGSTATLSPSNLLPLLKTIPCSHYPLDASGDPVFKRL</sequence>
<protein>
    <submittedName>
        <fullName evidence="2">Molybdopterin or thiamine biosynthesis adenylyltransferase</fullName>
    </submittedName>
</protein>
<feature type="domain" description="THIF-type NAD/FAD binding fold" evidence="1">
    <location>
        <begin position="190"/>
        <end position="399"/>
    </location>
</feature>
<dbReference type="SUPFAM" id="SSF69572">
    <property type="entry name" value="Activating enzymes of the ubiquitin-like proteins"/>
    <property type="match status" value="1"/>
</dbReference>